<evidence type="ECO:0000313" key="3">
    <source>
        <dbReference type="EMBL" id="GAA1217988.1"/>
    </source>
</evidence>
<dbReference type="InterPro" id="IPR002915">
    <property type="entry name" value="DeoC/FbaB/LacD_aldolase"/>
</dbReference>
<protein>
    <submittedName>
        <fullName evidence="3">Aldolase</fullName>
    </submittedName>
</protein>
<proteinExistence type="inferred from homology"/>
<keyword evidence="4" id="KW-1185">Reference proteome</keyword>
<evidence type="ECO:0000256" key="1">
    <source>
        <dbReference type="ARBA" id="ARBA00008679"/>
    </source>
</evidence>
<accession>A0ABP4GH27</accession>
<dbReference type="EMBL" id="BAAALM010000016">
    <property type="protein sequence ID" value="GAA1217988.1"/>
    <property type="molecule type" value="Genomic_DNA"/>
</dbReference>
<dbReference type="Pfam" id="PF01791">
    <property type="entry name" value="DeoC"/>
    <property type="match status" value="1"/>
</dbReference>
<organism evidence="3 4">
    <name type="scientific">Prauserella alba</name>
    <dbReference type="NCBI Taxonomy" id="176898"/>
    <lineage>
        <taxon>Bacteria</taxon>
        <taxon>Bacillati</taxon>
        <taxon>Actinomycetota</taxon>
        <taxon>Actinomycetes</taxon>
        <taxon>Pseudonocardiales</taxon>
        <taxon>Pseudonocardiaceae</taxon>
        <taxon>Prauserella</taxon>
    </lineage>
</organism>
<comment type="caution">
    <text evidence="3">The sequence shown here is derived from an EMBL/GenBank/DDBJ whole genome shotgun (WGS) entry which is preliminary data.</text>
</comment>
<dbReference type="RefSeq" id="WP_308292095.1">
    <property type="nucleotide sequence ID" value="NZ_BAAALM010000016.1"/>
</dbReference>
<gene>
    <name evidence="3" type="ORF">GCM10009675_45570</name>
</gene>
<name>A0ABP4GH27_9PSEU</name>
<dbReference type="SMART" id="SM01133">
    <property type="entry name" value="DeoC"/>
    <property type="match status" value="1"/>
</dbReference>
<dbReference type="Proteomes" id="UP001500467">
    <property type="component" value="Unassembled WGS sequence"/>
</dbReference>
<dbReference type="InterPro" id="IPR013785">
    <property type="entry name" value="Aldolase_TIM"/>
</dbReference>
<evidence type="ECO:0000256" key="2">
    <source>
        <dbReference type="ARBA" id="ARBA00023239"/>
    </source>
</evidence>
<dbReference type="PANTHER" id="PTHR39340">
    <property type="entry name" value="SULFOFRUCTOSEPHOSPHATE ALDOLASE"/>
    <property type="match status" value="1"/>
</dbReference>
<dbReference type="Gene3D" id="3.20.20.70">
    <property type="entry name" value="Aldolase class I"/>
    <property type="match status" value="1"/>
</dbReference>
<sequence>MTNPAPYDLTDLARPSGGFAMLAVDQREALRLMLAGAAGPAPDGTTPDDVLRRVDDATLTEFKLAATRALTPHASGVLLDKQFVFDAAVDTGAVAPDCGLIAAADRFVPGDGEAVTDSVLDETVDPHTVRAQGAVAMKLLVVWRPDEDTRRRVAMVERFVARCRAAGLVSIIEPVSKAPRRGGDWDWNAGVHAAADELGGLGADLYKSEVPLHGRADTDVLHRECTRLGARIASPWVVLSSGVDADEFPRAVEIACAAGASGFLAGRAVWRTCVGAENLADALEADAVPRLRRLAELVDRAVTAPTH</sequence>
<comment type="similarity">
    <text evidence="1">Belongs to the aldolase LacD family.</text>
</comment>
<reference evidence="4" key="1">
    <citation type="journal article" date="2019" name="Int. J. Syst. Evol. Microbiol.">
        <title>The Global Catalogue of Microorganisms (GCM) 10K type strain sequencing project: providing services to taxonomists for standard genome sequencing and annotation.</title>
        <authorList>
            <consortium name="The Broad Institute Genomics Platform"/>
            <consortium name="The Broad Institute Genome Sequencing Center for Infectious Disease"/>
            <person name="Wu L."/>
            <person name="Ma J."/>
        </authorList>
    </citation>
    <scope>NUCLEOTIDE SEQUENCE [LARGE SCALE GENOMIC DNA]</scope>
    <source>
        <strain evidence="4">JCM 13022</strain>
    </source>
</reference>
<dbReference type="InterPro" id="IPR050552">
    <property type="entry name" value="LacD_aldolase"/>
</dbReference>
<evidence type="ECO:0000313" key="4">
    <source>
        <dbReference type="Proteomes" id="UP001500467"/>
    </source>
</evidence>
<dbReference type="SUPFAM" id="SSF51569">
    <property type="entry name" value="Aldolase"/>
    <property type="match status" value="1"/>
</dbReference>
<keyword evidence="2" id="KW-0456">Lyase</keyword>
<dbReference type="PANTHER" id="PTHR39340:SF1">
    <property type="entry name" value="SULFOFRUCTOSEPHOSPHATE ALDOLASE"/>
    <property type="match status" value="1"/>
</dbReference>